<proteinExistence type="predicted"/>
<dbReference type="SUPFAM" id="SSF52540">
    <property type="entry name" value="P-loop containing nucleoside triphosphate hydrolases"/>
    <property type="match status" value="1"/>
</dbReference>
<accession>A0A8S5SSI1</accession>
<dbReference type="PANTHER" id="PTHR13696">
    <property type="entry name" value="P-LOOP CONTAINING NUCLEOSIDE TRIPHOSPHATE HYDROLASE"/>
    <property type="match status" value="1"/>
</dbReference>
<dbReference type="InterPro" id="IPR027417">
    <property type="entry name" value="P-loop_NTPase"/>
</dbReference>
<dbReference type="Pfam" id="PF13614">
    <property type="entry name" value="AAA_31"/>
    <property type="match status" value="1"/>
</dbReference>
<dbReference type="Gene3D" id="3.40.50.300">
    <property type="entry name" value="P-loop containing nucleotide triphosphate hydrolases"/>
    <property type="match status" value="1"/>
</dbReference>
<feature type="domain" description="AAA" evidence="1">
    <location>
        <begin position="1"/>
        <end position="166"/>
    </location>
</feature>
<sequence length="246" mass="27945">MKIITFITEKGGTGKTTGAREVGGVLAKDYGKKVLFIDCDYQKNLTTSFKFKENEKNIFNAFLNKDFKNNIVNIVDGIDIIPGSIDMKDLDVTARVTFDKDDILKKELNKLEYDYIIIDCRPDMKLIEKNALRVSNFVLTPIEPHYFSLDGFDLVERFIAGIKEDLSTPFTHLSYLSRVPGDKGFMKELEPILEQYSDSLLKTCVKENVKLKEASMVKVPIVEYSPTSNGAKDFRALVKELIEYGI</sequence>
<evidence type="ECO:0000259" key="1">
    <source>
        <dbReference type="Pfam" id="PF13614"/>
    </source>
</evidence>
<protein>
    <submittedName>
        <fullName evidence="2">ParA</fullName>
    </submittedName>
</protein>
<dbReference type="CDD" id="cd02042">
    <property type="entry name" value="ParAB_family"/>
    <property type="match status" value="1"/>
</dbReference>
<organism evidence="2">
    <name type="scientific">Myoviridae sp. ctZ2t4</name>
    <dbReference type="NCBI Taxonomy" id="2827693"/>
    <lineage>
        <taxon>Viruses</taxon>
        <taxon>Duplodnaviria</taxon>
        <taxon>Heunggongvirae</taxon>
        <taxon>Uroviricota</taxon>
        <taxon>Caudoviricetes</taxon>
    </lineage>
</organism>
<evidence type="ECO:0000313" key="2">
    <source>
        <dbReference type="EMBL" id="DAF53763.1"/>
    </source>
</evidence>
<dbReference type="EMBL" id="BK032664">
    <property type="protein sequence ID" value="DAF53763.1"/>
    <property type="molecule type" value="Genomic_DNA"/>
</dbReference>
<reference evidence="2" key="1">
    <citation type="journal article" date="2021" name="Proc. Natl. Acad. Sci. U.S.A.">
        <title>A Catalog of Tens of Thousands of Viruses from Human Metagenomes Reveals Hidden Associations with Chronic Diseases.</title>
        <authorList>
            <person name="Tisza M.J."/>
            <person name="Buck C.B."/>
        </authorList>
    </citation>
    <scope>NUCLEOTIDE SEQUENCE</scope>
    <source>
        <strain evidence="2">CtZ2t4</strain>
    </source>
</reference>
<dbReference type="InterPro" id="IPR050678">
    <property type="entry name" value="DNA_Partitioning_ATPase"/>
</dbReference>
<dbReference type="InterPro" id="IPR025669">
    <property type="entry name" value="AAA_dom"/>
</dbReference>
<dbReference type="PANTHER" id="PTHR13696:SF96">
    <property type="entry name" value="COBQ_COBB_MIND_PARA NUCLEOTIDE BINDING DOMAIN-CONTAINING PROTEIN"/>
    <property type="match status" value="1"/>
</dbReference>
<name>A0A8S5SSI1_9CAUD</name>